<feature type="compositionally biased region" description="Polar residues" evidence="1">
    <location>
        <begin position="14"/>
        <end position="32"/>
    </location>
</feature>
<reference evidence="2 3" key="1">
    <citation type="submission" date="2020-08" db="EMBL/GenBank/DDBJ databases">
        <title>Functional genomics of gut bacteria from endangered species of beetles.</title>
        <authorList>
            <person name="Carlos-Shanley C."/>
        </authorList>
    </citation>
    <scope>NUCLEOTIDE SEQUENCE [LARGE SCALE GENOMIC DNA]</scope>
    <source>
        <strain evidence="2 3">S00142</strain>
    </source>
</reference>
<feature type="compositionally biased region" description="Acidic residues" evidence="1">
    <location>
        <begin position="41"/>
        <end position="51"/>
    </location>
</feature>
<protein>
    <submittedName>
        <fullName evidence="2">Uncharacterized protein</fullName>
    </submittedName>
</protein>
<dbReference type="Proteomes" id="UP000561681">
    <property type="component" value="Unassembled WGS sequence"/>
</dbReference>
<feature type="region of interest" description="Disordered" evidence="1">
    <location>
        <begin position="1"/>
        <end position="189"/>
    </location>
</feature>
<accession>A0A7W7IXM5</accession>
<feature type="compositionally biased region" description="Acidic residues" evidence="1">
    <location>
        <begin position="108"/>
        <end position="126"/>
    </location>
</feature>
<name>A0A7W7IXM5_9FLAO</name>
<keyword evidence="3" id="KW-1185">Reference proteome</keyword>
<dbReference type="AlphaFoldDB" id="A0A7W7IXM5"/>
<feature type="compositionally biased region" description="Basic and acidic residues" evidence="1">
    <location>
        <begin position="162"/>
        <end position="174"/>
    </location>
</feature>
<comment type="caution">
    <text evidence="2">The sequence shown here is derived from an EMBL/GenBank/DDBJ whole genome shotgun (WGS) entry which is preliminary data.</text>
</comment>
<organism evidence="2 3">
    <name type="scientific">Flavobacterium nitrogenifigens</name>
    <dbReference type="NCBI Taxonomy" id="1617283"/>
    <lineage>
        <taxon>Bacteria</taxon>
        <taxon>Pseudomonadati</taxon>
        <taxon>Bacteroidota</taxon>
        <taxon>Flavobacteriia</taxon>
        <taxon>Flavobacteriales</taxon>
        <taxon>Flavobacteriaceae</taxon>
        <taxon>Flavobacterium</taxon>
    </lineage>
</organism>
<feature type="compositionally biased region" description="Basic and acidic residues" evidence="1">
    <location>
        <begin position="1"/>
        <end position="13"/>
    </location>
</feature>
<gene>
    <name evidence="2" type="ORF">HNP37_001856</name>
</gene>
<feature type="compositionally biased region" description="Basic and acidic residues" evidence="1">
    <location>
        <begin position="59"/>
        <end position="86"/>
    </location>
</feature>
<evidence type="ECO:0000313" key="3">
    <source>
        <dbReference type="Proteomes" id="UP000561681"/>
    </source>
</evidence>
<evidence type="ECO:0000256" key="1">
    <source>
        <dbReference type="SAM" id="MobiDB-lite"/>
    </source>
</evidence>
<sequence>MKTDKKENERQNDKNFQNTDSGKQGEQKTASPSDHPFTENAEPDYADDLSTEEIGSGSDHQKPSDADPQKLKVRNSDVQDSDKDSNPYDSENLDNESDSGSKDITEKDIEEDLINNDPSEGFETDIDAPQSDETQSGGFETIEPDHDNPVNKEFEIGELGNEELKEDERVRDETDNGAVHNYRPSQRKF</sequence>
<proteinExistence type="predicted"/>
<dbReference type="RefSeq" id="WP_184160555.1">
    <property type="nucleotide sequence ID" value="NZ_JACHLD010000002.1"/>
</dbReference>
<evidence type="ECO:0000313" key="2">
    <source>
        <dbReference type="EMBL" id="MBB4801795.1"/>
    </source>
</evidence>
<feature type="compositionally biased region" description="Basic and acidic residues" evidence="1">
    <location>
        <begin position="143"/>
        <end position="155"/>
    </location>
</feature>
<dbReference type="EMBL" id="JACHLD010000002">
    <property type="protein sequence ID" value="MBB4801795.1"/>
    <property type="molecule type" value="Genomic_DNA"/>
</dbReference>